<evidence type="ECO:0000313" key="1">
    <source>
        <dbReference type="EMBL" id="SLN37754.1"/>
    </source>
</evidence>
<dbReference type="OrthoDB" id="5291101at2"/>
<gene>
    <name evidence="1" type="ORF">AQS8620_01399</name>
</gene>
<dbReference type="Proteomes" id="UP000193862">
    <property type="component" value="Unassembled WGS sequence"/>
</dbReference>
<dbReference type="RefSeq" id="WP_085836107.1">
    <property type="nucleotide sequence ID" value="NZ_FWFS01000004.1"/>
</dbReference>
<dbReference type="AlphaFoldDB" id="A0A1Y5SCR6"/>
<evidence type="ECO:0000313" key="2">
    <source>
        <dbReference type="Proteomes" id="UP000193862"/>
    </source>
</evidence>
<sequence>MRAPVSVVITGVANAAGFTAQVKDLMAGIDAGLIREVLVCDLAHDGLADLIDAVGAEIVEGGVTAARAACGAAWRLELAQGARLPEGWVGRVEALVLSGAQGARRSAFRLPVGLRARIWGRFGLMPVARLLRA</sequence>
<dbReference type="EMBL" id="FWFS01000004">
    <property type="protein sequence ID" value="SLN37754.1"/>
    <property type="molecule type" value="Genomic_DNA"/>
</dbReference>
<proteinExistence type="predicted"/>
<organism evidence="1 2">
    <name type="scientific">Aquimixticola soesokkakensis</name>
    <dbReference type="NCBI Taxonomy" id="1519096"/>
    <lineage>
        <taxon>Bacteria</taxon>
        <taxon>Pseudomonadati</taxon>
        <taxon>Pseudomonadota</taxon>
        <taxon>Alphaproteobacteria</taxon>
        <taxon>Rhodobacterales</taxon>
        <taxon>Paracoccaceae</taxon>
        <taxon>Aquimixticola</taxon>
    </lineage>
</organism>
<evidence type="ECO:0008006" key="3">
    <source>
        <dbReference type="Google" id="ProtNLM"/>
    </source>
</evidence>
<protein>
    <recommendedName>
        <fullName evidence="3">Glycosyl transferase family 2</fullName>
    </recommendedName>
</protein>
<keyword evidence="2" id="KW-1185">Reference proteome</keyword>
<reference evidence="1 2" key="1">
    <citation type="submission" date="2017-03" db="EMBL/GenBank/DDBJ databases">
        <authorList>
            <person name="Afonso C.L."/>
            <person name="Miller P.J."/>
            <person name="Scott M.A."/>
            <person name="Spackman E."/>
            <person name="Goraichik I."/>
            <person name="Dimitrov K.M."/>
            <person name="Suarez D.L."/>
            <person name="Swayne D.E."/>
        </authorList>
    </citation>
    <scope>NUCLEOTIDE SEQUENCE [LARGE SCALE GENOMIC DNA]</scope>
    <source>
        <strain evidence="1 2">CECT 8620</strain>
    </source>
</reference>
<accession>A0A1Y5SCR6</accession>
<name>A0A1Y5SCR6_9RHOB</name>